<dbReference type="EMBL" id="BLKM01000700">
    <property type="protein sequence ID" value="GFG37466.1"/>
    <property type="molecule type" value="Genomic_DNA"/>
</dbReference>
<sequence>MSYMFADRYGYLQNSSGGLVSTVNLKYKKKYNKIKRVIKDLVFENAALCDQVSQMQEKILIVKEERRFLLKKLYHLQAIAETDNQLQIHTPKLSTAGFSPPSASSDVSSSAKKTPAKKRSSSEILESLKANPKTKKSSATKAKKIVQPIPLDITGRPVFPIVLGGLTVHSLGEVVSDRLDYHSEDLIFPVGFCSTRVYGSLKDPEKKCVYTCKILDGGTAPTFEIVADSDLDAPIVGNSAKECHSMLLRHINHAIGVEVVNTQGRGPEFFGFSHPTIQNLIQSSPGTRKCSSYKWSKFEVSHSGEPLMEENDASLNFDALQRSIAFSKSHMVAGIKEEPSDQLLSSSSATLRDLLMS</sequence>
<evidence type="ECO:0000256" key="3">
    <source>
        <dbReference type="SAM" id="MobiDB-lite"/>
    </source>
</evidence>
<dbReference type="PROSITE" id="PS51543">
    <property type="entry name" value="FYRC"/>
    <property type="match status" value="1"/>
</dbReference>
<dbReference type="InterPro" id="IPR003888">
    <property type="entry name" value="FYrich_N"/>
</dbReference>
<keyword evidence="6" id="KW-1185">Reference proteome</keyword>
<comment type="caution">
    <text evidence="5">The sequence shown here is derived from an EMBL/GenBank/DDBJ whole genome shotgun (WGS) entry which is preliminary data.</text>
</comment>
<dbReference type="InterPro" id="IPR056515">
    <property type="entry name" value="INO80E_N"/>
</dbReference>
<dbReference type="InterPro" id="IPR003889">
    <property type="entry name" value="FYrich_C"/>
</dbReference>
<dbReference type="Proteomes" id="UP000502823">
    <property type="component" value="Unassembled WGS sequence"/>
</dbReference>
<dbReference type="Gene3D" id="3.30.160.360">
    <property type="match status" value="1"/>
</dbReference>
<dbReference type="InParanoid" id="A0A6L2PY58"/>
<evidence type="ECO:0000259" key="4">
    <source>
        <dbReference type="Pfam" id="PF24237"/>
    </source>
</evidence>
<dbReference type="InterPro" id="IPR040092">
    <property type="entry name" value="TBRG1"/>
</dbReference>
<dbReference type="GO" id="GO:0005634">
    <property type="term" value="C:nucleus"/>
    <property type="evidence" value="ECO:0007669"/>
    <property type="project" value="UniProtKB-SubCell"/>
</dbReference>
<proteinExistence type="predicted"/>
<dbReference type="OrthoDB" id="285793at2759"/>
<dbReference type="Pfam" id="PF05965">
    <property type="entry name" value="FYRC"/>
    <property type="match status" value="1"/>
</dbReference>
<dbReference type="Pfam" id="PF24237">
    <property type="entry name" value="INO80E"/>
    <property type="match status" value="1"/>
</dbReference>
<dbReference type="GO" id="GO:0051726">
    <property type="term" value="P:regulation of cell cycle"/>
    <property type="evidence" value="ECO:0007669"/>
    <property type="project" value="TreeGrafter"/>
</dbReference>
<evidence type="ECO:0000313" key="6">
    <source>
        <dbReference type="Proteomes" id="UP000502823"/>
    </source>
</evidence>
<dbReference type="PROSITE" id="PS51542">
    <property type="entry name" value="FYRN"/>
    <property type="match status" value="1"/>
</dbReference>
<dbReference type="PANTHER" id="PTHR22715:SF0">
    <property type="entry name" value="TRANSFORMING GROWTH FACTOR BETA REGULATOR 1"/>
    <property type="match status" value="1"/>
</dbReference>
<reference evidence="6" key="1">
    <citation type="submission" date="2020-01" db="EMBL/GenBank/DDBJ databases">
        <title>Draft genome sequence of the Termite Coptotermes fromosanus.</title>
        <authorList>
            <person name="Itakura S."/>
            <person name="Yosikawa Y."/>
            <person name="Umezawa K."/>
        </authorList>
    </citation>
    <scope>NUCLEOTIDE SEQUENCE [LARGE SCALE GENOMIC DNA]</scope>
</reference>
<evidence type="ECO:0000256" key="1">
    <source>
        <dbReference type="ARBA" id="ARBA00004123"/>
    </source>
</evidence>
<accession>A0A6L2PY58</accession>
<dbReference type="AlphaFoldDB" id="A0A6L2PY58"/>
<protein>
    <recommendedName>
        <fullName evidence="4">INO80 complex subunit E N-terminal domain-containing protein</fullName>
    </recommendedName>
</protein>
<feature type="region of interest" description="Disordered" evidence="3">
    <location>
        <begin position="97"/>
        <end position="141"/>
    </location>
</feature>
<dbReference type="FunCoup" id="A0A6L2PY58">
    <property type="interactions" value="693"/>
</dbReference>
<name>A0A6L2PY58_COPFO</name>
<dbReference type="PANTHER" id="PTHR22715">
    <property type="entry name" value="TRANSFORMING GROWTH FACTOR BETA REGULATED GENE 1"/>
    <property type="match status" value="1"/>
</dbReference>
<dbReference type="Pfam" id="PF05964">
    <property type="entry name" value="FYRN"/>
    <property type="match status" value="1"/>
</dbReference>
<evidence type="ECO:0000256" key="2">
    <source>
        <dbReference type="ARBA" id="ARBA00023242"/>
    </source>
</evidence>
<organism evidence="5 6">
    <name type="scientific">Coptotermes formosanus</name>
    <name type="common">Formosan subterranean termite</name>
    <dbReference type="NCBI Taxonomy" id="36987"/>
    <lineage>
        <taxon>Eukaryota</taxon>
        <taxon>Metazoa</taxon>
        <taxon>Ecdysozoa</taxon>
        <taxon>Arthropoda</taxon>
        <taxon>Hexapoda</taxon>
        <taxon>Insecta</taxon>
        <taxon>Pterygota</taxon>
        <taxon>Neoptera</taxon>
        <taxon>Polyneoptera</taxon>
        <taxon>Dictyoptera</taxon>
        <taxon>Blattodea</taxon>
        <taxon>Blattoidea</taxon>
        <taxon>Termitoidae</taxon>
        <taxon>Rhinotermitidae</taxon>
        <taxon>Coptotermes</taxon>
    </lineage>
</organism>
<feature type="compositionally biased region" description="Low complexity" evidence="3">
    <location>
        <begin position="99"/>
        <end position="111"/>
    </location>
</feature>
<feature type="domain" description="INO80 complex subunit E N-terminal" evidence="4">
    <location>
        <begin position="26"/>
        <end position="73"/>
    </location>
</feature>
<keyword evidence="2" id="KW-0539">Nucleus</keyword>
<dbReference type="SMART" id="SM00542">
    <property type="entry name" value="FYRC"/>
    <property type="match status" value="1"/>
</dbReference>
<gene>
    <name evidence="5" type="ORF">Cfor_07188</name>
</gene>
<comment type="subcellular location">
    <subcellularLocation>
        <location evidence="1">Nucleus</location>
    </subcellularLocation>
</comment>
<feature type="compositionally biased region" description="Basic residues" evidence="3">
    <location>
        <begin position="132"/>
        <end position="141"/>
    </location>
</feature>
<dbReference type="SMART" id="SM00541">
    <property type="entry name" value="FYRN"/>
    <property type="match status" value="1"/>
</dbReference>
<evidence type="ECO:0000313" key="5">
    <source>
        <dbReference type="EMBL" id="GFG37466.1"/>
    </source>
</evidence>